<feature type="region of interest" description="Disordered" evidence="1">
    <location>
        <begin position="1"/>
        <end position="27"/>
    </location>
</feature>
<evidence type="ECO:0000313" key="2">
    <source>
        <dbReference type="EMBL" id="JAD42436.1"/>
    </source>
</evidence>
<name>A0A0A8ZUG0_ARUDO</name>
<reference evidence="2" key="1">
    <citation type="submission" date="2014-09" db="EMBL/GenBank/DDBJ databases">
        <authorList>
            <person name="Magalhaes I.L.F."/>
            <person name="Oliveira U."/>
            <person name="Santos F.R."/>
            <person name="Vidigal T.H.D.A."/>
            <person name="Brescovit A.D."/>
            <person name="Santos A.J."/>
        </authorList>
    </citation>
    <scope>NUCLEOTIDE SEQUENCE</scope>
    <source>
        <tissue evidence="2">Shoot tissue taken approximately 20 cm above the soil surface</tissue>
    </source>
</reference>
<proteinExistence type="predicted"/>
<organism evidence="2">
    <name type="scientific">Arundo donax</name>
    <name type="common">Giant reed</name>
    <name type="synonym">Donax arundinaceus</name>
    <dbReference type="NCBI Taxonomy" id="35708"/>
    <lineage>
        <taxon>Eukaryota</taxon>
        <taxon>Viridiplantae</taxon>
        <taxon>Streptophyta</taxon>
        <taxon>Embryophyta</taxon>
        <taxon>Tracheophyta</taxon>
        <taxon>Spermatophyta</taxon>
        <taxon>Magnoliopsida</taxon>
        <taxon>Liliopsida</taxon>
        <taxon>Poales</taxon>
        <taxon>Poaceae</taxon>
        <taxon>PACMAD clade</taxon>
        <taxon>Arundinoideae</taxon>
        <taxon>Arundineae</taxon>
        <taxon>Arundo</taxon>
    </lineage>
</organism>
<feature type="compositionally biased region" description="Polar residues" evidence="1">
    <location>
        <begin position="10"/>
        <end position="27"/>
    </location>
</feature>
<protein>
    <submittedName>
        <fullName evidence="2">Uncharacterized protein</fullName>
    </submittedName>
</protein>
<sequence length="27" mass="3065">MKRKIRGKSSSRAETRATSITLRELTS</sequence>
<dbReference type="EMBL" id="GBRH01255459">
    <property type="protein sequence ID" value="JAD42436.1"/>
    <property type="molecule type" value="Transcribed_RNA"/>
</dbReference>
<evidence type="ECO:0000256" key="1">
    <source>
        <dbReference type="SAM" id="MobiDB-lite"/>
    </source>
</evidence>
<reference evidence="2" key="2">
    <citation type="journal article" date="2015" name="Data Brief">
        <title>Shoot transcriptome of the giant reed, Arundo donax.</title>
        <authorList>
            <person name="Barrero R.A."/>
            <person name="Guerrero F.D."/>
            <person name="Moolhuijzen P."/>
            <person name="Goolsby J.A."/>
            <person name="Tidwell J."/>
            <person name="Bellgard S.E."/>
            <person name="Bellgard M.I."/>
        </authorList>
    </citation>
    <scope>NUCLEOTIDE SEQUENCE</scope>
    <source>
        <tissue evidence="2">Shoot tissue taken approximately 20 cm above the soil surface</tissue>
    </source>
</reference>
<dbReference type="AlphaFoldDB" id="A0A0A8ZUG0"/>
<accession>A0A0A8ZUG0</accession>